<dbReference type="EMBL" id="LLZG01000130">
    <property type="protein sequence ID" value="KUL37143.1"/>
    <property type="molecule type" value="Genomic_DNA"/>
</dbReference>
<reference evidence="6" key="1">
    <citation type="submission" date="2015-10" db="EMBL/GenBank/DDBJ databases">
        <authorList>
            <person name="Ju K.-S."/>
            <person name="Doroghazi J.R."/>
            <person name="Metcalf W.W."/>
        </authorList>
    </citation>
    <scope>NUCLEOTIDE SEQUENCE [LARGE SCALE GENOMIC DNA]</scope>
    <source>
        <strain evidence="6">NRRL 3151</strain>
    </source>
</reference>
<dbReference type="InterPro" id="IPR011118">
    <property type="entry name" value="Tannase/feruloyl_esterase"/>
</dbReference>
<keyword evidence="6" id="KW-1185">Reference proteome</keyword>
<gene>
    <name evidence="5" type="ORF">ADL12_18495</name>
</gene>
<evidence type="ECO:0000256" key="3">
    <source>
        <dbReference type="ARBA" id="ARBA00022801"/>
    </source>
</evidence>
<sequence length="88" mass="9193">MGGRAKTEQFARLFTAPGVGHCRGGSGAAPADPLAALVKWVEQGKAPTTLLAENGSMSRPLCLWPAVAHYDGHGSTNDAANFRCTGRR</sequence>
<dbReference type="AlphaFoldDB" id="A0A0X3UXA0"/>
<dbReference type="PANTHER" id="PTHR33938">
    <property type="entry name" value="FERULOYL ESTERASE B-RELATED"/>
    <property type="match status" value="1"/>
</dbReference>
<name>A0A0X3UXA0_9ACTN</name>
<evidence type="ECO:0000256" key="4">
    <source>
        <dbReference type="ARBA" id="ARBA00023157"/>
    </source>
</evidence>
<protein>
    <recommendedName>
        <fullName evidence="7">Tannase</fullName>
    </recommendedName>
</protein>
<keyword evidence="4" id="KW-1015">Disulfide bond</keyword>
<proteinExistence type="predicted"/>
<dbReference type="GO" id="GO:0052689">
    <property type="term" value="F:carboxylic ester hydrolase activity"/>
    <property type="evidence" value="ECO:0007669"/>
    <property type="project" value="UniProtKB-KW"/>
</dbReference>
<keyword evidence="3" id="KW-0378">Hydrolase</keyword>
<dbReference type="Proteomes" id="UP000053923">
    <property type="component" value="Unassembled WGS sequence"/>
</dbReference>
<evidence type="ECO:0000313" key="6">
    <source>
        <dbReference type="Proteomes" id="UP000053923"/>
    </source>
</evidence>
<evidence type="ECO:0008006" key="7">
    <source>
        <dbReference type="Google" id="ProtNLM"/>
    </source>
</evidence>
<dbReference type="Pfam" id="PF07519">
    <property type="entry name" value="Tannase"/>
    <property type="match status" value="1"/>
</dbReference>
<keyword evidence="1" id="KW-0719">Serine esterase</keyword>
<evidence type="ECO:0000313" key="5">
    <source>
        <dbReference type="EMBL" id="KUL37143.1"/>
    </source>
</evidence>
<evidence type="ECO:0000256" key="2">
    <source>
        <dbReference type="ARBA" id="ARBA00022729"/>
    </source>
</evidence>
<dbReference type="PANTHER" id="PTHR33938:SF15">
    <property type="entry name" value="FERULOYL ESTERASE B-RELATED"/>
    <property type="match status" value="1"/>
</dbReference>
<accession>A0A0X3UXA0</accession>
<keyword evidence="2" id="KW-0732">Signal</keyword>
<comment type="caution">
    <text evidence="5">The sequence shown here is derived from an EMBL/GenBank/DDBJ whole genome shotgun (WGS) entry which is preliminary data.</text>
</comment>
<organism evidence="5 6">
    <name type="scientific">Streptomyces regalis</name>
    <dbReference type="NCBI Taxonomy" id="68262"/>
    <lineage>
        <taxon>Bacteria</taxon>
        <taxon>Bacillati</taxon>
        <taxon>Actinomycetota</taxon>
        <taxon>Actinomycetes</taxon>
        <taxon>Kitasatosporales</taxon>
        <taxon>Streptomycetaceae</taxon>
        <taxon>Streptomyces</taxon>
    </lineage>
</organism>
<evidence type="ECO:0000256" key="1">
    <source>
        <dbReference type="ARBA" id="ARBA00022487"/>
    </source>
</evidence>